<keyword evidence="1" id="KW-0812">Transmembrane</keyword>
<organism evidence="2 3">
    <name type="scientific">Shewanella polaris</name>
    <dbReference type="NCBI Taxonomy" id="2588449"/>
    <lineage>
        <taxon>Bacteria</taxon>
        <taxon>Pseudomonadati</taxon>
        <taxon>Pseudomonadota</taxon>
        <taxon>Gammaproteobacteria</taxon>
        <taxon>Alteromonadales</taxon>
        <taxon>Shewanellaceae</taxon>
        <taxon>Shewanella</taxon>
    </lineage>
</organism>
<keyword evidence="1" id="KW-1133">Transmembrane helix</keyword>
<sequence length="145" mass="16777">MEFYPPKGSSFAIRLLRMVIFVSMVFVLSKLLYEVNQLNHYPAYLNDIVFVVLCITLGWFFRIKNTWEYSEQGLIISADANLFGFVFIVAKLNGVNKYQFRLWNHDSHSFTLNSDLTINICFKSPEKIAVGGCHLLCKNKEIKPN</sequence>
<protein>
    <submittedName>
        <fullName evidence="2">Uncharacterized protein</fullName>
    </submittedName>
</protein>
<reference evidence="2 3" key="1">
    <citation type="submission" date="2019-06" db="EMBL/GenBank/DDBJ databases">
        <title>The genome of Shewanella sp. SM1901.</title>
        <authorList>
            <person name="Cha Q."/>
        </authorList>
    </citation>
    <scope>NUCLEOTIDE SEQUENCE [LARGE SCALE GENOMIC DNA]</scope>
    <source>
        <strain evidence="2 3">SM1901</strain>
    </source>
</reference>
<dbReference type="KEGG" id="spol:FH971_03050"/>
<dbReference type="RefSeq" id="WP_140233304.1">
    <property type="nucleotide sequence ID" value="NZ_CP041036.1"/>
</dbReference>
<accession>A0A4Y5YB90</accession>
<feature type="transmembrane region" description="Helical" evidence="1">
    <location>
        <begin position="12"/>
        <end position="32"/>
    </location>
</feature>
<dbReference type="Proteomes" id="UP000319809">
    <property type="component" value="Chromosome"/>
</dbReference>
<gene>
    <name evidence="2" type="ORF">FH971_03050</name>
</gene>
<keyword evidence="3" id="KW-1185">Reference proteome</keyword>
<feature type="transmembrane region" description="Helical" evidence="1">
    <location>
        <begin position="44"/>
        <end position="61"/>
    </location>
</feature>
<feature type="transmembrane region" description="Helical" evidence="1">
    <location>
        <begin position="73"/>
        <end position="92"/>
    </location>
</feature>
<evidence type="ECO:0000256" key="1">
    <source>
        <dbReference type="SAM" id="Phobius"/>
    </source>
</evidence>
<proteinExistence type="predicted"/>
<keyword evidence="1" id="KW-0472">Membrane</keyword>
<evidence type="ECO:0000313" key="3">
    <source>
        <dbReference type="Proteomes" id="UP000319809"/>
    </source>
</evidence>
<name>A0A4Y5YB90_9GAMM</name>
<dbReference type="EMBL" id="CP041036">
    <property type="protein sequence ID" value="QDE30041.1"/>
    <property type="molecule type" value="Genomic_DNA"/>
</dbReference>
<evidence type="ECO:0000313" key="2">
    <source>
        <dbReference type="EMBL" id="QDE30041.1"/>
    </source>
</evidence>
<dbReference type="AlphaFoldDB" id="A0A4Y5YB90"/>